<dbReference type="SUPFAM" id="SSF81301">
    <property type="entry name" value="Nucleotidyltransferase"/>
    <property type="match status" value="1"/>
</dbReference>
<dbReference type="Proteomes" id="UP001305928">
    <property type="component" value="Chromosome"/>
</dbReference>
<dbReference type="InterPro" id="IPR007344">
    <property type="entry name" value="GrpB/CoaE"/>
</dbReference>
<dbReference type="PANTHER" id="PTHR34822:SF1">
    <property type="entry name" value="GRPB FAMILY PROTEIN"/>
    <property type="match status" value="1"/>
</dbReference>
<reference evidence="1 2" key="1">
    <citation type="submission" date="2023-11" db="EMBL/GenBank/DDBJ databases">
        <title>Complete genome of Pseudomonas benzenivorans BA3361.</title>
        <authorList>
            <person name="Shin S.Y."/>
            <person name="Song J."/>
            <person name="Kang H."/>
        </authorList>
    </citation>
    <scope>NUCLEOTIDE SEQUENCE [LARGE SCALE GENOMIC DNA]</scope>
    <source>
        <strain evidence="1 2">HNIBRBA3361</strain>
    </source>
</reference>
<dbReference type="Gene3D" id="3.30.460.10">
    <property type="entry name" value="Beta Polymerase, domain 2"/>
    <property type="match status" value="1"/>
</dbReference>
<keyword evidence="2" id="KW-1185">Reference proteome</keyword>
<evidence type="ECO:0000313" key="2">
    <source>
        <dbReference type="Proteomes" id="UP001305928"/>
    </source>
</evidence>
<dbReference type="PANTHER" id="PTHR34822">
    <property type="entry name" value="GRPB DOMAIN PROTEIN (AFU_ORTHOLOGUE AFUA_1G01530)"/>
    <property type="match status" value="1"/>
</dbReference>
<gene>
    <name evidence="1" type="ORF">SBP02_03575</name>
</gene>
<accession>A0ABZ0PZE2</accession>
<dbReference type="EMBL" id="CP137892">
    <property type="protein sequence ID" value="WPC05855.1"/>
    <property type="molecule type" value="Genomic_DNA"/>
</dbReference>
<name>A0ABZ0PZE2_9PSED</name>
<protein>
    <submittedName>
        <fullName evidence="1">GrpB family protein</fullName>
    </submittedName>
</protein>
<evidence type="ECO:0000313" key="1">
    <source>
        <dbReference type="EMBL" id="WPC05855.1"/>
    </source>
</evidence>
<sequence length="181" mass="20380">MRASTATEDAPIEITAYDPAWPRIFAEEQALLAEVLKPWLVGPIEHVGSTSVPGLVAKPIIDIAAPARSLAASRGAIEALRHLRYQHYPYKPEDMHWFCKPSPTFRTHHLHILVYNSPTWLDRLAFRDALRSNPELAAQYAALKLQLAAQHRTDREAYTAAKAPFIQAVLTHCRRDRGNEV</sequence>
<dbReference type="InterPro" id="IPR043519">
    <property type="entry name" value="NT_sf"/>
</dbReference>
<dbReference type="Pfam" id="PF04229">
    <property type="entry name" value="GrpB"/>
    <property type="match status" value="1"/>
</dbReference>
<organism evidence="1 2">
    <name type="scientific">Pseudomonas benzenivorans</name>
    <dbReference type="NCBI Taxonomy" id="556533"/>
    <lineage>
        <taxon>Bacteria</taxon>
        <taxon>Pseudomonadati</taxon>
        <taxon>Pseudomonadota</taxon>
        <taxon>Gammaproteobacteria</taxon>
        <taxon>Pseudomonadales</taxon>
        <taxon>Pseudomonadaceae</taxon>
        <taxon>Pseudomonas</taxon>
    </lineage>
</organism>
<dbReference type="RefSeq" id="WP_318645042.1">
    <property type="nucleotide sequence ID" value="NZ_CP137892.1"/>
</dbReference>
<proteinExistence type="predicted"/>